<protein>
    <recommendedName>
        <fullName evidence="4">Alanine racemase</fullName>
        <ecNumber evidence="4">5.1.1.1</ecNumber>
    </recommendedName>
</protein>
<dbReference type="Gene3D" id="2.40.37.10">
    <property type="entry name" value="Lyase, Ornithine Decarboxylase, Chain A, domain 1"/>
    <property type="match status" value="1"/>
</dbReference>
<dbReference type="Pfam" id="PF01168">
    <property type="entry name" value="Ala_racemase_N"/>
    <property type="match status" value="1"/>
</dbReference>
<comment type="catalytic activity">
    <reaction evidence="4">
        <text>L-alanine = D-alanine</text>
        <dbReference type="Rhea" id="RHEA:20249"/>
        <dbReference type="ChEBI" id="CHEBI:57416"/>
        <dbReference type="ChEBI" id="CHEBI:57972"/>
        <dbReference type="EC" id="5.1.1.1"/>
    </reaction>
</comment>
<feature type="active site" description="Proton acceptor; specific for L-alanine" evidence="4">
    <location>
        <position position="270"/>
    </location>
</feature>
<evidence type="ECO:0000256" key="1">
    <source>
        <dbReference type="ARBA" id="ARBA00001933"/>
    </source>
</evidence>
<dbReference type="SUPFAM" id="SSF51419">
    <property type="entry name" value="PLP-binding barrel"/>
    <property type="match status" value="1"/>
</dbReference>
<organism evidence="8 9">
    <name type="scientific">Candidatus Curtissbacteria bacterium GW2011_GWC2_38_9</name>
    <dbReference type="NCBI Taxonomy" id="1618414"/>
    <lineage>
        <taxon>Bacteria</taxon>
        <taxon>Candidatus Curtissiibacteriota</taxon>
    </lineage>
</organism>
<name>A0A0G0PLL8_9BACT</name>
<comment type="cofactor">
    <cofactor evidence="1 4 5">
        <name>pyridoxal 5'-phosphate</name>
        <dbReference type="ChEBI" id="CHEBI:597326"/>
    </cofactor>
</comment>
<gene>
    <name evidence="8" type="ORF">UT12_C0001G0054</name>
</gene>
<dbReference type="InterPro" id="IPR000821">
    <property type="entry name" value="Ala_racemase"/>
</dbReference>
<dbReference type="GO" id="GO:0030170">
    <property type="term" value="F:pyridoxal phosphate binding"/>
    <property type="evidence" value="ECO:0007669"/>
    <property type="project" value="UniProtKB-UniRule"/>
</dbReference>
<comment type="similarity">
    <text evidence="4">Belongs to the alanine racemase family.</text>
</comment>
<proteinExistence type="inferred from homology"/>
<dbReference type="Pfam" id="PF00842">
    <property type="entry name" value="Ala_racemase_C"/>
    <property type="match status" value="1"/>
</dbReference>
<sequence length="378" mass="42263">MIKLIRKILGKEYIPLNKVLIAQKRLIQNYQYLAKLQKNLAIAPVLKSNAYGHGIVQVAKLLESQSPPMFCVDSLYEAYLLLKAQIKSPILIMGYIHPTSLRVKKLPFSYAVFNSEQLEVVNRYQKGCEIHIKVDTGMHRLGVMMQDLPGFIEKLRDYKNIKVSGLMSHIAYQESLKEELSKKQLINFQKANTLLKEAGFKPKWLHLAASGGILAKDAVKISKISNMARVGLGLYGIDLTGKHQELKPVLKVTSKIVQIKRLEKGDKIGYTGTFICDREMLIGVLPIGYNDGVDRNLSNKGFVIITGKPCQIVGNVSMNITTVDLSSIKNPQVGQEAIIFSDNPIHPNSIANASGIVDRIPYELLVHLSETFLKREVI</sequence>
<dbReference type="GO" id="GO:0030632">
    <property type="term" value="P:D-alanine biosynthetic process"/>
    <property type="evidence" value="ECO:0007669"/>
    <property type="project" value="UniProtKB-UniRule"/>
</dbReference>
<dbReference type="EC" id="5.1.1.1" evidence="4"/>
<evidence type="ECO:0000313" key="9">
    <source>
        <dbReference type="Proteomes" id="UP000034893"/>
    </source>
</evidence>
<evidence type="ECO:0000256" key="6">
    <source>
        <dbReference type="PIRSR" id="PIRSR600821-52"/>
    </source>
</evidence>
<feature type="modified residue" description="N6-(pyridoxal phosphate)lysine" evidence="4 5">
    <location>
        <position position="47"/>
    </location>
</feature>
<evidence type="ECO:0000256" key="4">
    <source>
        <dbReference type="HAMAP-Rule" id="MF_01201"/>
    </source>
</evidence>
<reference evidence="8 9" key="1">
    <citation type="journal article" date="2015" name="Nature">
        <title>rRNA introns, odd ribosomes, and small enigmatic genomes across a large radiation of phyla.</title>
        <authorList>
            <person name="Brown C.T."/>
            <person name="Hug L.A."/>
            <person name="Thomas B.C."/>
            <person name="Sharon I."/>
            <person name="Castelle C.J."/>
            <person name="Singh A."/>
            <person name="Wilkins M.J."/>
            <person name="Williams K.H."/>
            <person name="Banfield J.F."/>
        </authorList>
    </citation>
    <scope>NUCLEOTIDE SEQUENCE [LARGE SCALE GENOMIC DNA]</scope>
</reference>
<evidence type="ECO:0000256" key="5">
    <source>
        <dbReference type="PIRSR" id="PIRSR600821-50"/>
    </source>
</evidence>
<dbReference type="Proteomes" id="UP000034893">
    <property type="component" value="Unassembled WGS sequence"/>
</dbReference>
<dbReference type="UniPathway" id="UPA00042">
    <property type="reaction ID" value="UER00497"/>
</dbReference>
<dbReference type="HAMAP" id="MF_01201">
    <property type="entry name" value="Ala_racemase"/>
    <property type="match status" value="1"/>
</dbReference>
<comment type="caution">
    <text evidence="8">The sequence shown here is derived from an EMBL/GenBank/DDBJ whole genome shotgun (WGS) entry which is preliminary data.</text>
</comment>
<dbReference type="PANTHER" id="PTHR30511:SF0">
    <property type="entry name" value="ALANINE RACEMASE, CATABOLIC-RELATED"/>
    <property type="match status" value="1"/>
</dbReference>
<dbReference type="EMBL" id="LBVP01000001">
    <property type="protein sequence ID" value="KKQ90186.1"/>
    <property type="molecule type" value="Genomic_DNA"/>
</dbReference>
<dbReference type="PRINTS" id="PR00992">
    <property type="entry name" value="ALARACEMASE"/>
</dbReference>
<dbReference type="PATRIC" id="fig|1618414.3.peg.54"/>
<evidence type="ECO:0000259" key="7">
    <source>
        <dbReference type="SMART" id="SM01005"/>
    </source>
</evidence>
<dbReference type="PANTHER" id="PTHR30511">
    <property type="entry name" value="ALANINE RACEMASE"/>
    <property type="match status" value="1"/>
</dbReference>
<keyword evidence="3 4" id="KW-0413">Isomerase</keyword>
<dbReference type="InterPro" id="IPR009006">
    <property type="entry name" value="Ala_racemase/Decarboxylase_C"/>
</dbReference>
<feature type="binding site" evidence="4 6">
    <location>
        <position position="140"/>
    </location>
    <ligand>
        <name>substrate</name>
    </ligand>
</feature>
<dbReference type="NCBIfam" id="TIGR00492">
    <property type="entry name" value="alr"/>
    <property type="match status" value="1"/>
</dbReference>
<dbReference type="CDD" id="cd00430">
    <property type="entry name" value="PLPDE_III_AR"/>
    <property type="match status" value="1"/>
</dbReference>
<dbReference type="InterPro" id="IPR029066">
    <property type="entry name" value="PLP-binding_barrel"/>
</dbReference>
<dbReference type="SUPFAM" id="SSF50621">
    <property type="entry name" value="Alanine racemase C-terminal domain-like"/>
    <property type="match status" value="1"/>
</dbReference>
<dbReference type="InterPro" id="IPR011079">
    <property type="entry name" value="Ala_racemase_C"/>
</dbReference>
<dbReference type="Gene3D" id="3.20.20.10">
    <property type="entry name" value="Alanine racemase"/>
    <property type="match status" value="1"/>
</dbReference>
<comment type="function">
    <text evidence="4">Catalyzes the interconversion of L-alanine and D-alanine. May also act on other amino acids.</text>
</comment>
<dbReference type="InterPro" id="IPR001608">
    <property type="entry name" value="Ala_racemase_N"/>
</dbReference>
<feature type="active site" description="Proton acceptor; specific for D-alanine" evidence="4">
    <location>
        <position position="47"/>
    </location>
</feature>
<dbReference type="GO" id="GO:0005829">
    <property type="term" value="C:cytosol"/>
    <property type="evidence" value="ECO:0007669"/>
    <property type="project" value="TreeGrafter"/>
</dbReference>
<dbReference type="SMART" id="SM01005">
    <property type="entry name" value="Ala_racemase_C"/>
    <property type="match status" value="1"/>
</dbReference>
<accession>A0A0G0PLL8</accession>
<keyword evidence="2 4" id="KW-0663">Pyridoxal phosphate</keyword>
<dbReference type="GO" id="GO:0008784">
    <property type="term" value="F:alanine racemase activity"/>
    <property type="evidence" value="ECO:0007669"/>
    <property type="project" value="UniProtKB-UniRule"/>
</dbReference>
<evidence type="ECO:0000313" key="8">
    <source>
        <dbReference type="EMBL" id="KKQ90186.1"/>
    </source>
</evidence>
<evidence type="ECO:0000256" key="2">
    <source>
        <dbReference type="ARBA" id="ARBA00022898"/>
    </source>
</evidence>
<dbReference type="AlphaFoldDB" id="A0A0G0PLL8"/>
<comment type="pathway">
    <text evidence="4">Amino-acid biosynthesis; D-alanine biosynthesis; D-alanine from L-alanine: step 1/1.</text>
</comment>
<feature type="domain" description="Alanine racemase C-terminal" evidence="7">
    <location>
        <begin position="249"/>
        <end position="378"/>
    </location>
</feature>
<evidence type="ECO:0000256" key="3">
    <source>
        <dbReference type="ARBA" id="ARBA00023235"/>
    </source>
</evidence>
<feature type="binding site" evidence="4 6">
    <location>
        <position position="318"/>
    </location>
    <ligand>
        <name>substrate</name>
    </ligand>
</feature>